<dbReference type="Gene3D" id="3.40.50.300">
    <property type="entry name" value="P-loop containing nucleotide triphosphate hydrolases"/>
    <property type="match status" value="1"/>
</dbReference>
<reference evidence="1" key="1">
    <citation type="submission" date="2016-09" db="EMBL/GenBank/DDBJ databases">
        <title>Draft genome of thermotolerant cyanobacterium Desertifilum sp. strain IPPAS B-1220.</title>
        <authorList>
            <person name="Sinetova M.A."/>
            <person name="Bolakhan K."/>
            <person name="Zayadan B.K."/>
            <person name="Mironov K.S."/>
            <person name="Ustinova V."/>
            <person name="Kupriyanova E.V."/>
            <person name="Sidorov R.A."/>
            <person name="Skrypnik A.N."/>
            <person name="Gogoleva N.E."/>
            <person name="Gogolev Y.V."/>
            <person name="Los D.A."/>
        </authorList>
    </citation>
    <scope>NUCLEOTIDE SEQUENCE [LARGE SCALE GENOMIC DNA]</scope>
    <source>
        <strain evidence="1">IPPAS B-1220</strain>
    </source>
</reference>
<dbReference type="EMBL" id="MJGC01000016">
    <property type="protein sequence ID" value="OEJ77125.1"/>
    <property type="molecule type" value="Genomic_DNA"/>
</dbReference>
<dbReference type="RefSeq" id="WP_069965365.1">
    <property type="nucleotide sequence ID" value="NZ_CM124774.1"/>
</dbReference>
<sequence>MPSIDQLILESINPFDNRSSDNFWLPQTGQAPLVESIHQEAIAQVEETLTLLGKKQKSQTLLLQGDGGSGKTYLLGRLKQQLNHKAYFVYIPPFPESARIWQHILRYTVDSMVKTPEGRQESQLRLWLKEVAAVTQKSLKERVFKENFWEAFQSDRKNFIKYLKQYYQKASIHNPDYFFGILYNLINSDPELQELACQWLRGDDLSDESLKLLGIKNAISTETDACETLFNFSRIATETFPIVLCFDQVQSCARLPDGRLDLPTLMGSISKIHDETYNFLVLLSVSSNSWKENQYTIDVCHIDRIDSYVNLKPIKTPQIEALLAARLGSLHHQAKPKPSSPIYPITAKMLEDEFPRGKTTTREALAFGRDIIQSYKKWVFQGKKGEFIPDLINSPERTEILAKFKNEWDEKLKQTQTTVKRIQRFSSPELIQMLKEALEGLGVTNVKTQLLNNKTFGSHSLSFIHPNTNQKIGIVWTENLNMTSFCAAIKACSKGLENQLCNTLYLLREAELPKKTTAGYKIYNQLFNGKPHRHIQPHLAEVHYLFTYYELTKEAREGDFTISGKVHTIKDLRELIREITIFNQCPLFVGLNLVKETGEPEKLIEKLKQSAWNCIVDQLYTSQSTLVTQVLSKFNEPGANQEKIEQAIAELEKEKKIDILATGNQDKLIAWVPNND</sequence>
<name>A0A1E5QR14_9CYAN</name>
<evidence type="ECO:0008006" key="2">
    <source>
        <dbReference type="Google" id="ProtNLM"/>
    </source>
</evidence>
<organism evidence="1">
    <name type="scientific">Desertifilum tharense IPPAS B-1220</name>
    <dbReference type="NCBI Taxonomy" id="1781255"/>
    <lineage>
        <taxon>Bacteria</taxon>
        <taxon>Bacillati</taxon>
        <taxon>Cyanobacteriota</taxon>
        <taxon>Cyanophyceae</taxon>
        <taxon>Desertifilales</taxon>
        <taxon>Desertifilaceae</taxon>
        <taxon>Desertifilum</taxon>
    </lineage>
</organism>
<protein>
    <recommendedName>
        <fullName evidence="2">KAP family P-loop domain-containing protein</fullName>
    </recommendedName>
</protein>
<dbReference type="OrthoDB" id="227666at2"/>
<dbReference type="STRING" id="1781255.BH720_01135"/>
<evidence type="ECO:0000313" key="1">
    <source>
        <dbReference type="EMBL" id="OEJ77125.1"/>
    </source>
</evidence>
<proteinExistence type="predicted"/>
<gene>
    <name evidence="1" type="ORF">BH720_01135</name>
</gene>
<dbReference type="SUPFAM" id="SSF52540">
    <property type="entry name" value="P-loop containing nucleoside triphosphate hydrolases"/>
    <property type="match status" value="1"/>
</dbReference>
<comment type="caution">
    <text evidence="1">The sequence shown here is derived from an EMBL/GenBank/DDBJ whole genome shotgun (WGS) entry which is preliminary data.</text>
</comment>
<accession>A0A1E5QR14</accession>
<dbReference type="AlphaFoldDB" id="A0A1E5QR14"/>
<dbReference type="InterPro" id="IPR027417">
    <property type="entry name" value="P-loop_NTPase"/>
</dbReference>